<dbReference type="EMBL" id="FOTW01000022">
    <property type="protein sequence ID" value="SFM51428.1"/>
    <property type="molecule type" value="Genomic_DNA"/>
</dbReference>
<dbReference type="Pfam" id="PF05016">
    <property type="entry name" value="ParE_toxin"/>
    <property type="match status" value="1"/>
</dbReference>
<dbReference type="AlphaFoldDB" id="A0A1I4RGL5"/>
<dbReference type="InterPro" id="IPR035093">
    <property type="entry name" value="RelE/ParE_toxin_dom_sf"/>
</dbReference>
<evidence type="ECO:0000256" key="1">
    <source>
        <dbReference type="ARBA" id="ARBA00006226"/>
    </source>
</evidence>
<accession>A0A1I4RGL5</accession>
<evidence type="ECO:0000313" key="3">
    <source>
        <dbReference type="EMBL" id="SFM51428.1"/>
    </source>
</evidence>
<organism evidence="3 4">
    <name type="scientific">Rugamonas rubra</name>
    <dbReference type="NCBI Taxonomy" id="758825"/>
    <lineage>
        <taxon>Bacteria</taxon>
        <taxon>Pseudomonadati</taxon>
        <taxon>Pseudomonadota</taxon>
        <taxon>Betaproteobacteria</taxon>
        <taxon>Burkholderiales</taxon>
        <taxon>Oxalobacteraceae</taxon>
        <taxon>Telluria group</taxon>
        <taxon>Rugamonas</taxon>
    </lineage>
</organism>
<evidence type="ECO:0000256" key="2">
    <source>
        <dbReference type="ARBA" id="ARBA00022649"/>
    </source>
</evidence>
<dbReference type="Proteomes" id="UP000199470">
    <property type="component" value="Unassembled WGS sequence"/>
</dbReference>
<sequence length="94" mass="10966">MSRRALVWRISFSASAEKQLGKLDRPVAQRILTFLRERVAVLDDPRAIGEALHGGELGEFWRYRVGDWRLICEIQDKKILITVLSLGNRREVYR</sequence>
<name>A0A1I4RGL5_9BURK</name>
<dbReference type="STRING" id="758825.SAMN02982985_04332"/>
<dbReference type="PANTHER" id="PTHR35601:SF1">
    <property type="entry name" value="TOXIN RELE"/>
    <property type="match status" value="1"/>
</dbReference>
<gene>
    <name evidence="3" type="ORF">SAMN02982985_04332</name>
</gene>
<dbReference type="NCBIfam" id="TIGR02385">
    <property type="entry name" value="RelE_StbE"/>
    <property type="match status" value="1"/>
</dbReference>
<keyword evidence="2" id="KW-1277">Toxin-antitoxin system</keyword>
<evidence type="ECO:0000313" key="4">
    <source>
        <dbReference type="Proteomes" id="UP000199470"/>
    </source>
</evidence>
<reference evidence="3 4" key="1">
    <citation type="submission" date="2016-10" db="EMBL/GenBank/DDBJ databases">
        <authorList>
            <person name="de Groot N.N."/>
        </authorList>
    </citation>
    <scope>NUCLEOTIDE SEQUENCE [LARGE SCALE GENOMIC DNA]</scope>
    <source>
        <strain evidence="3 4">ATCC 43154</strain>
    </source>
</reference>
<comment type="similarity">
    <text evidence="1">Belongs to the RelE toxin family.</text>
</comment>
<dbReference type="PANTHER" id="PTHR35601">
    <property type="entry name" value="TOXIN RELE"/>
    <property type="match status" value="1"/>
</dbReference>
<dbReference type="Gene3D" id="3.30.2310.20">
    <property type="entry name" value="RelE-like"/>
    <property type="match status" value="1"/>
</dbReference>
<protein>
    <submittedName>
        <fullName evidence="3">mRNA interferase RelE/StbE</fullName>
    </submittedName>
</protein>
<keyword evidence="4" id="KW-1185">Reference proteome</keyword>
<dbReference type="SUPFAM" id="SSF143011">
    <property type="entry name" value="RelE-like"/>
    <property type="match status" value="1"/>
</dbReference>
<proteinExistence type="inferred from homology"/>
<dbReference type="InterPro" id="IPR007712">
    <property type="entry name" value="RelE/ParE_toxin"/>
</dbReference>